<dbReference type="Proteomes" id="UP000048908">
    <property type="component" value="Unassembled WGS sequence"/>
</dbReference>
<gene>
    <name evidence="8" type="primary">phbC_1</name>
    <name evidence="8" type="ORF">JAN5088_01090</name>
</gene>
<dbReference type="InterPro" id="IPR000073">
    <property type="entry name" value="AB_hydrolase_1"/>
</dbReference>
<dbReference type="InterPro" id="IPR051321">
    <property type="entry name" value="PHA/PHB_synthase"/>
</dbReference>
<evidence type="ECO:0000256" key="2">
    <source>
        <dbReference type="ARBA" id="ARBA00022490"/>
    </source>
</evidence>
<feature type="domain" description="Poly-beta-hydroxybutyrate polymerase N-terminal" evidence="7">
    <location>
        <begin position="119"/>
        <end position="291"/>
    </location>
</feature>
<comment type="subcellular location">
    <subcellularLocation>
        <location evidence="1">Cytoplasm</location>
    </subcellularLocation>
</comment>
<dbReference type="GO" id="GO:0016746">
    <property type="term" value="F:acyltransferase activity"/>
    <property type="evidence" value="ECO:0007669"/>
    <property type="project" value="UniProtKB-KW"/>
</dbReference>
<dbReference type="EC" id="2.3.1.-" evidence="8"/>
<keyword evidence="9" id="KW-1185">Reference proteome</keyword>
<sequence length="616" mass="68306">MGADDGRNAAASDGDDTTTVPGTEALDRLTSNLARMDELTKRLVAALGSRRPANHGLQGPGPEVYAKAMAAYWTEMATNPGKLIERQVGYWGEALKHAVQAQAALTSGTPAAPNDEQPKDRRFSNPMWSEHPYYNFLKQQYQISANAIRDTVQSLEGLEGNDKRRVEFFSQQIVDLFSPTNFLATNPEAMQRAVETEGDSLVRGLENLVRDIEANQGDWLVTLSDPDAFQVGGNIATTEGSVVFRNRMFELIQYAPTTDKVHSVPIVLFPPWINKYYILDLKPQNSLVKWIVDQGYTLFVVSWVNPDESHADVTLGDYVEQGFLTAIEEAKKITDQTQVNAIGYCIGGTTLSATLALMARRGDKSVKSATFFTTLADFEDPGEMGVFLDDDFIDGIEREGRTRGYLDKFFMGRTFSYLRSNDLVYGPAIKSYMLGEAPPAFDLLYWNGDGTNLPGPMVTEYLRRLCIGNELATTGFDLLGEKGLTLADVKVPLCDIACETDHIAHWRGAWSTWNKFGAKDKTFILSQSGHIAGIVNPPSKKKYGHYVNDADTATADDWFAGAEFHEGSWWPKWEEWLRPRSGRKVDARQPGDDDHPVLIAAPGTYVLPEGRALQQA</sequence>
<dbReference type="NCBIfam" id="TIGR01838">
    <property type="entry name" value="PHA_synth_I"/>
    <property type="match status" value="1"/>
</dbReference>
<dbReference type="InterPro" id="IPR010963">
    <property type="entry name" value="PHA_synth_I"/>
</dbReference>
<dbReference type="AlphaFoldDB" id="A0A0M6XQ96"/>
<evidence type="ECO:0000313" key="8">
    <source>
        <dbReference type="EMBL" id="CTQ32325.1"/>
    </source>
</evidence>
<proteinExistence type="predicted"/>
<dbReference type="GO" id="GO:0042619">
    <property type="term" value="P:poly-hydroxybutyrate biosynthetic process"/>
    <property type="evidence" value="ECO:0007669"/>
    <property type="project" value="InterPro"/>
</dbReference>
<dbReference type="Gene3D" id="3.40.50.1820">
    <property type="entry name" value="alpha/beta hydrolase"/>
    <property type="match status" value="1"/>
</dbReference>
<keyword evidence="2" id="KW-0963">Cytoplasm</keyword>
<keyword evidence="3 8" id="KW-0808">Transferase</keyword>
<feature type="region of interest" description="Disordered" evidence="5">
    <location>
        <begin position="106"/>
        <end position="125"/>
    </location>
</feature>
<reference evidence="8 9" key="1">
    <citation type="submission" date="2015-07" db="EMBL/GenBank/DDBJ databases">
        <authorList>
            <person name="Noorani M."/>
        </authorList>
    </citation>
    <scope>NUCLEOTIDE SEQUENCE [LARGE SCALE GENOMIC DNA]</scope>
    <source>
        <strain evidence="8 9">CECT 5088</strain>
    </source>
</reference>
<evidence type="ECO:0000256" key="4">
    <source>
        <dbReference type="ARBA" id="ARBA00023315"/>
    </source>
</evidence>
<accession>A0A0M6XQ96</accession>
<feature type="domain" description="AB hydrolase-1" evidence="6">
    <location>
        <begin position="292"/>
        <end position="537"/>
    </location>
</feature>
<dbReference type="InterPro" id="IPR010941">
    <property type="entry name" value="PhaC_N"/>
</dbReference>
<evidence type="ECO:0000313" key="9">
    <source>
        <dbReference type="Proteomes" id="UP000048908"/>
    </source>
</evidence>
<dbReference type="Pfam" id="PF00561">
    <property type="entry name" value="Abhydrolase_1"/>
    <property type="match status" value="1"/>
</dbReference>
<dbReference type="EMBL" id="CXPG01000013">
    <property type="protein sequence ID" value="CTQ32325.1"/>
    <property type="molecule type" value="Genomic_DNA"/>
</dbReference>
<dbReference type="STRING" id="282197.SAMN04488517_105113"/>
<name>A0A0M6XQ96_9RHOB</name>
<evidence type="ECO:0000256" key="3">
    <source>
        <dbReference type="ARBA" id="ARBA00022679"/>
    </source>
</evidence>
<dbReference type="PANTHER" id="PTHR36837">
    <property type="entry name" value="POLY(3-HYDROXYALKANOATE) POLYMERASE SUBUNIT PHAC"/>
    <property type="match status" value="1"/>
</dbReference>
<dbReference type="Pfam" id="PF07167">
    <property type="entry name" value="PhaC_N"/>
    <property type="match status" value="1"/>
</dbReference>
<dbReference type="InterPro" id="IPR029058">
    <property type="entry name" value="AB_hydrolase_fold"/>
</dbReference>
<feature type="region of interest" description="Disordered" evidence="5">
    <location>
        <begin position="1"/>
        <end position="23"/>
    </location>
</feature>
<evidence type="ECO:0000259" key="7">
    <source>
        <dbReference type="Pfam" id="PF07167"/>
    </source>
</evidence>
<evidence type="ECO:0000256" key="5">
    <source>
        <dbReference type="SAM" id="MobiDB-lite"/>
    </source>
</evidence>
<keyword evidence="4 8" id="KW-0012">Acyltransferase</keyword>
<evidence type="ECO:0000259" key="6">
    <source>
        <dbReference type="Pfam" id="PF00561"/>
    </source>
</evidence>
<dbReference type="GO" id="GO:0005737">
    <property type="term" value="C:cytoplasm"/>
    <property type="evidence" value="ECO:0007669"/>
    <property type="project" value="UniProtKB-SubCell"/>
</dbReference>
<dbReference type="SUPFAM" id="SSF53474">
    <property type="entry name" value="alpha/beta-Hydrolases"/>
    <property type="match status" value="1"/>
</dbReference>
<organism evidence="8 9">
    <name type="scientific">Jannaschia rubra</name>
    <dbReference type="NCBI Taxonomy" id="282197"/>
    <lineage>
        <taxon>Bacteria</taxon>
        <taxon>Pseudomonadati</taxon>
        <taxon>Pseudomonadota</taxon>
        <taxon>Alphaproteobacteria</taxon>
        <taxon>Rhodobacterales</taxon>
        <taxon>Roseobacteraceae</taxon>
        <taxon>Jannaschia</taxon>
    </lineage>
</organism>
<dbReference type="PANTHER" id="PTHR36837:SF5">
    <property type="entry name" value="POLY-3-HYDROXYBUTYRATE SYNTHASE"/>
    <property type="match status" value="1"/>
</dbReference>
<protein>
    <submittedName>
        <fullName evidence="8">Poly-beta-hydroxybutyrate polymerase</fullName>
        <ecNumber evidence="8">2.3.1.-</ecNumber>
    </submittedName>
</protein>
<evidence type="ECO:0000256" key="1">
    <source>
        <dbReference type="ARBA" id="ARBA00004496"/>
    </source>
</evidence>